<reference evidence="2" key="1">
    <citation type="submission" date="2022-11" db="EMBL/GenBank/DDBJ databases">
        <authorList>
            <person name="Petersen C."/>
        </authorList>
    </citation>
    <scope>NUCLEOTIDE SEQUENCE</scope>
    <source>
        <strain evidence="2">IBT 19713</strain>
    </source>
</reference>
<dbReference type="OrthoDB" id="5382952at2759"/>
<accession>A0A9W9TK93</accession>
<dbReference type="GeneID" id="83203503"/>
<dbReference type="RefSeq" id="XP_058329090.1">
    <property type="nucleotide sequence ID" value="XM_058476200.1"/>
</dbReference>
<feature type="compositionally biased region" description="Polar residues" evidence="1">
    <location>
        <begin position="226"/>
        <end position="238"/>
    </location>
</feature>
<feature type="region of interest" description="Disordered" evidence="1">
    <location>
        <begin position="217"/>
        <end position="251"/>
    </location>
</feature>
<evidence type="ECO:0000256" key="1">
    <source>
        <dbReference type="SAM" id="MobiDB-lite"/>
    </source>
</evidence>
<feature type="region of interest" description="Disordered" evidence="1">
    <location>
        <begin position="1"/>
        <end position="188"/>
    </location>
</feature>
<reference evidence="2" key="2">
    <citation type="journal article" date="2023" name="IMA Fungus">
        <title>Comparative genomic study of the Penicillium genus elucidates a diverse pangenome and 15 lateral gene transfer events.</title>
        <authorList>
            <person name="Petersen C."/>
            <person name="Sorensen T."/>
            <person name="Nielsen M.R."/>
            <person name="Sondergaard T.E."/>
            <person name="Sorensen J.L."/>
            <person name="Fitzpatrick D.A."/>
            <person name="Frisvad J.C."/>
            <person name="Nielsen K.L."/>
        </authorList>
    </citation>
    <scope>NUCLEOTIDE SEQUENCE</scope>
    <source>
        <strain evidence="2">IBT 19713</strain>
    </source>
</reference>
<dbReference type="Proteomes" id="UP001150941">
    <property type="component" value="Unassembled WGS sequence"/>
</dbReference>
<feature type="compositionally biased region" description="Low complexity" evidence="1">
    <location>
        <begin position="174"/>
        <end position="188"/>
    </location>
</feature>
<evidence type="ECO:0000313" key="2">
    <source>
        <dbReference type="EMBL" id="KAJ5225679.1"/>
    </source>
</evidence>
<evidence type="ECO:0000313" key="3">
    <source>
        <dbReference type="Proteomes" id="UP001150941"/>
    </source>
</evidence>
<keyword evidence="3" id="KW-1185">Reference proteome</keyword>
<feature type="compositionally biased region" description="Basic residues" evidence="1">
    <location>
        <begin position="126"/>
        <end position="136"/>
    </location>
</feature>
<dbReference type="EMBL" id="JAPQKS010000005">
    <property type="protein sequence ID" value="KAJ5225679.1"/>
    <property type="molecule type" value="Genomic_DNA"/>
</dbReference>
<name>A0A9W9TK93_9EURO</name>
<organism evidence="2 3">
    <name type="scientific">Penicillium chermesinum</name>
    <dbReference type="NCBI Taxonomy" id="63820"/>
    <lineage>
        <taxon>Eukaryota</taxon>
        <taxon>Fungi</taxon>
        <taxon>Dikarya</taxon>
        <taxon>Ascomycota</taxon>
        <taxon>Pezizomycotina</taxon>
        <taxon>Eurotiomycetes</taxon>
        <taxon>Eurotiomycetidae</taxon>
        <taxon>Eurotiales</taxon>
        <taxon>Aspergillaceae</taxon>
        <taxon>Penicillium</taxon>
    </lineage>
</organism>
<gene>
    <name evidence="2" type="ORF">N7468_006904</name>
</gene>
<sequence length="277" mass="29454">MSYHPRGSRMPHSSTSSPGSAGATDSGTNSSRLPRSLLARPVNFQRTGRALSLSSAEDSGTIPAPISTHEPAPRAKRQSWLPRPNPGLASTSPSTSPAPTTFSQILNEPIQLPSGKSTGSQGSPPKKSRNVLRRKAPTIADHVQQSQKLSLVIPQTEEPAEIQDSRKYSTPDAYSAGPSASNSSSYSSIDRPIRSAMETLKTQEPVELASLRTNIETQNLPPPTNLFPSASSPSTRYSGSPGMWSRGSTPTSLSSLLAGHCAFQQDWTNEATQPVPN</sequence>
<feature type="compositionally biased region" description="Low complexity" evidence="1">
    <location>
        <begin position="89"/>
        <end position="101"/>
    </location>
</feature>
<feature type="compositionally biased region" description="Polar residues" evidence="1">
    <location>
        <begin position="114"/>
        <end position="123"/>
    </location>
</feature>
<proteinExistence type="predicted"/>
<protein>
    <submittedName>
        <fullName evidence="2">Uncharacterized protein</fullName>
    </submittedName>
</protein>
<comment type="caution">
    <text evidence="2">The sequence shown here is derived from an EMBL/GenBank/DDBJ whole genome shotgun (WGS) entry which is preliminary data.</text>
</comment>
<dbReference type="AlphaFoldDB" id="A0A9W9TK93"/>
<feature type="compositionally biased region" description="Low complexity" evidence="1">
    <location>
        <begin position="13"/>
        <end position="28"/>
    </location>
</feature>